<dbReference type="SUPFAM" id="SSF50475">
    <property type="entry name" value="FMN-binding split barrel"/>
    <property type="match status" value="1"/>
</dbReference>
<dbReference type="EMBL" id="JAFEJA010000001">
    <property type="protein sequence ID" value="MBM9621945.1"/>
    <property type="molecule type" value="Genomic_DNA"/>
</dbReference>
<dbReference type="Pfam" id="PF01243">
    <property type="entry name" value="PNPOx_N"/>
    <property type="match status" value="1"/>
</dbReference>
<protein>
    <submittedName>
        <fullName evidence="4">Pyridoxamine 5'-phosphate oxidase family protein</fullName>
    </submittedName>
</protein>
<proteinExistence type="predicted"/>
<dbReference type="PANTHER" id="PTHR35176">
    <property type="entry name" value="HEME OXYGENASE HI_0854-RELATED"/>
    <property type="match status" value="1"/>
</dbReference>
<reference evidence="4 5" key="1">
    <citation type="journal article" date="2016" name="Arch. Microbiol.">
        <title>Streptomyces zhihengii sp. nov., isolated from rhizospheric soil of Psammosilene tunicoides.</title>
        <authorList>
            <person name="Huang M.J."/>
            <person name="Fei J.J."/>
            <person name="Salam N."/>
            <person name="Kim C.J."/>
            <person name="Hozzein W.N."/>
            <person name="Xiao M."/>
            <person name="Huang H.Q."/>
            <person name="Li W.J."/>
        </authorList>
    </citation>
    <scope>NUCLEOTIDE SEQUENCE [LARGE SCALE GENOMIC DNA]</scope>
    <source>
        <strain evidence="4 5">YIM T102</strain>
    </source>
</reference>
<feature type="domain" description="Pyridoxamine 5'-phosphate oxidase N-terminal" evidence="3">
    <location>
        <begin position="35"/>
        <end position="130"/>
    </location>
</feature>
<evidence type="ECO:0000256" key="1">
    <source>
        <dbReference type="ARBA" id="ARBA00023002"/>
    </source>
</evidence>
<evidence type="ECO:0000313" key="5">
    <source>
        <dbReference type="Proteomes" id="UP000664109"/>
    </source>
</evidence>
<dbReference type="InterPro" id="IPR011576">
    <property type="entry name" value="Pyridox_Oxase_N"/>
</dbReference>
<evidence type="ECO:0000259" key="3">
    <source>
        <dbReference type="Pfam" id="PF01243"/>
    </source>
</evidence>
<evidence type="ECO:0000256" key="2">
    <source>
        <dbReference type="SAM" id="MobiDB-lite"/>
    </source>
</evidence>
<dbReference type="InterPro" id="IPR012349">
    <property type="entry name" value="Split_barrel_FMN-bd"/>
</dbReference>
<dbReference type="InterPro" id="IPR052019">
    <property type="entry name" value="F420H2_bilvrd_red/Heme_oxyg"/>
</dbReference>
<gene>
    <name evidence="4" type="ORF">JE024_25065</name>
</gene>
<feature type="region of interest" description="Disordered" evidence="2">
    <location>
        <begin position="1"/>
        <end position="26"/>
    </location>
</feature>
<comment type="caution">
    <text evidence="4">The sequence shown here is derived from an EMBL/GenBank/DDBJ whole genome shotgun (WGS) entry which is preliminary data.</text>
</comment>
<dbReference type="Gene3D" id="2.30.110.10">
    <property type="entry name" value="Electron Transport, Fmn-binding Protein, Chain A"/>
    <property type="match status" value="1"/>
</dbReference>
<evidence type="ECO:0000313" key="4">
    <source>
        <dbReference type="EMBL" id="MBM9621945.1"/>
    </source>
</evidence>
<keyword evidence="5" id="KW-1185">Reference proteome</keyword>
<organism evidence="4 5">
    <name type="scientific">Streptomyces zhihengii</name>
    <dbReference type="NCBI Taxonomy" id="1818004"/>
    <lineage>
        <taxon>Bacteria</taxon>
        <taxon>Bacillati</taxon>
        <taxon>Actinomycetota</taxon>
        <taxon>Actinomycetes</taxon>
        <taxon>Kitasatosporales</taxon>
        <taxon>Streptomycetaceae</taxon>
        <taxon>Streptomyces</taxon>
    </lineage>
</organism>
<keyword evidence="1" id="KW-0560">Oxidoreductase</keyword>
<name>A0ABS2UZ07_9ACTN</name>
<dbReference type="Proteomes" id="UP000664109">
    <property type="component" value="Unassembled WGS sequence"/>
</dbReference>
<dbReference type="RefSeq" id="WP_205375746.1">
    <property type="nucleotide sequence ID" value="NZ_JAFEJA010000001.1"/>
</dbReference>
<sequence length="177" mass="18866">MPPTPPTSAAEPSGRLDTRFSDPKASATPWSDALAVLETAEVFWLTTVRPDGRPHVTPLIAVWQDGALHFCTGPAERKAKNLRDNPAVVLTTGGNALGEGCDLVVEGEAERVTDDPALRALASAYVRKYGPDWTFGVGDGVFTGDGGEALVFRVAPRTAFGFAKGAPFGQTRWRFPL</sequence>
<dbReference type="PANTHER" id="PTHR35176:SF4">
    <property type="entry name" value="PYRIDOXAMINE 5'-PHOSPHATE OXIDASE-RELATED FMN-BINDING"/>
    <property type="match status" value="1"/>
</dbReference>
<accession>A0ABS2UZ07</accession>